<gene>
    <name evidence="3" type="ORF">SAMN04487894_101250</name>
</gene>
<evidence type="ECO:0000256" key="1">
    <source>
        <dbReference type="SAM" id="SignalP"/>
    </source>
</evidence>
<dbReference type="OrthoDB" id="710080at2"/>
<dbReference type="STRING" id="1285928.SAMN04487894_101250"/>
<feature type="signal peptide" evidence="1">
    <location>
        <begin position="1"/>
        <end position="24"/>
    </location>
</feature>
<organism evidence="3 4">
    <name type="scientific">Niabella drilacis (strain DSM 25811 / CCM 8410 / CCUG 62505 / LMG 26954 / E90)</name>
    <dbReference type="NCBI Taxonomy" id="1285928"/>
    <lineage>
        <taxon>Bacteria</taxon>
        <taxon>Pseudomonadati</taxon>
        <taxon>Bacteroidota</taxon>
        <taxon>Chitinophagia</taxon>
        <taxon>Chitinophagales</taxon>
        <taxon>Chitinophagaceae</taxon>
        <taxon>Niabella</taxon>
    </lineage>
</organism>
<dbReference type="SUPFAM" id="SSF160574">
    <property type="entry name" value="BT0923-like"/>
    <property type="match status" value="1"/>
</dbReference>
<evidence type="ECO:0000313" key="3">
    <source>
        <dbReference type="EMBL" id="SDC06849.1"/>
    </source>
</evidence>
<dbReference type="Proteomes" id="UP000198757">
    <property type="component" value="Unassembled WGS sequence"/>
</dbReference>
<reference evidence="4" key="1">
    <citation type="submission" date="2016-10" db="EMBL/GenBank/DDBJ databases">
        <authorList>
            <person name="Varghese N."/>
            <person name="Submissions S."/>
        </authorList>
    </citation>
    <scope>NUCLEOTIDE SEQUENCE [LARGE SCALE GENOMIC DNA]</scope>
    <source>
        <strain evidence="4">DSM 25811 / CCM 8410 / LMG 26954 / E90</strain>
    </source>
</reference>
<dbReference type="EMBL" id="FMZO01000001">
    <property type="protein sequence ID" value="SDC06849.1"/>
    <property type="molecule type" value="Genomic_DNA"/>
</dbReference>
<accession>A0A1G6IJZ8</accession>
<evidence type="ECO:0000313" key="4">
    <source>
        <dbReference type="Proteomes" id="UP000198757"/>
    </source>
</evidence>
<dbReference type="Gene3D" id="3.40.1420.30">
    <property type="match status" value="1"/>
</dbReference>
<dbReference type="RefSeq" id="WP_090388205.1">
    <property type="nucleotide sequence ID" value="NZ_FMZO01000001.1"/>
</dbReference>
<name>A0A1G6IJZ8_NIADE</name>
<dbReference type="AlphaFoldDB" id="A0A1G6IJZ8"/>
<keyword evidence="4" id="KW-1185">Reference proteome</keyword>
<sequence length="148" mass="16416">MKVKLALAATVIVVATLFGSKLLAQETPITKAQLPKGAQAFLNQYFPGQALSRVTRDKELMKTEYEVYLGNSVKVEFDRNGKWKEVDGKHNEIPTGFILPSIARYISGNFPGQKIVKIERSNTRYEVGLSNGADLDFSSKGAFLKMDD</sequence>
<dbReference type="Pfam" id="PF11396">
    <property type="entry name" value="PepSY_like"/>
    <property type="match status" value="1"/>
</dbReference>
<feature type="domain" description="Putative beta-lactamase-inhibitor-like PepSY-like" evidence="2">
    <location>
        <begin position="64"/>
        <end position="145"/>
    </location>
</feature>
<evidence type="ECO:0000259" key="2">
    <source>
        <dbReference type="Pfam" id="PF11396"/>
    </source>
</evidence>
<feature type="chain" id="PRO_5011735147" evidence="1">
    <location>
        <begin position="25"/>
        <end position="148"/>
    </location>
</feature>
<keyword evidence="1" id="KW-0732">Signal</keyword>
<proteinExistence type="predicted"/>
<dbReference type="InterPro" id="IPR021533">
    <property type="entry name" value="PepSY-like"/>
</dbReference>
<protein>
    <submittedName>
        <fullName evidence="3">Putative beta-lactamase-inhibitor-like, PepSY-like</fullName>
    </submittedName>
</protein>